<name>A0AAV5JWL4_9ROSI</name>
<proteinExistence type="predicted"/>
<dbReference type="PANTHER" id="PTHR10055">
    <property type="entry name" value="TRYPTOPHANYL-TRNA SYNTHETASE"/>
    <property type="match status" value="1"/>
</dbReference>
<reference evidence="1 2" key="1">
    <citation type="journal article" date="2021" name="Commun. Biol.">
        <title>The genome of Shorea leprosula (Dipterocarpaceae) highlights the ecological relevance of drought in aseasonal tropical rainforests.</title>
        <authorList>
            <person name="Ng K.K.S."/>
            <person name="Kobayashi M.J."/>
            <person name="Fawcett J.A."/>
            <person name="Hatakeyama M."/>
            <person name="Paape T."/>
            <person name="Ng C.H."/>
            <person name="Ang C.C."/>
            <person name="Tnah L.H."/>
            <person name="Lee C.T."/>
            <person name="Nishiyama T."/>
            <person name="Sese J."/>
            <person name="O'Brien M.J."/>
            <person name="Copetti D."/>
            <person name="Mohd Noor M.I."/>
            <person name="Ong R.C."/>
            <person name="Putra M."/>
            <person name="Sireger I.Z."/>
            <person name="Indrioko S."/>
            <person name="Kosugi Y."/>
            <person name="Izuno A."/>
            <person name="Isagi Y."/>
            <person name="Lee S.L."/>
            <person name="Shimizu K.K."/>
        </authorList>
    </citation>
    <scope>NUCLEOTIDE SEQUENCE [LARGE SCALE GENOMIC DNA]</scope>
    <source>
        <strain evidence="1">214</strain>
    </source>
</reference>
<dbReference type="EMBL" id="BPVZ01000043">
    <property type="protein sequence ID" value="GKV15281.1"/>
    <property type="molecule type" value="Genomic_DNA"/>
</dbReference>
<evidence type="ECO:0000313" key="2">
    <source>
        <dbReference type="Proteomes" id="UP001054252"/>
    </source>
</evidence>
<accession>A0AAV5JWL4</accession>
<sequence length="56" mass="6083">MSSSDPNSVICVTDSAKDIKNKINKHAFSGGQESIEKHRKYGANLEVLGFSFALLV</sequence>
<dbReference type="SUPFAM" id="SSF52374">
    <property type="entry name" value="Nucleotidylyl transferase"/>
    <property type="match status" value="1"/>
</dbReference>
<comment type="caution">
    <text evidence="1">The sequence shown here is derived from an EMBL/GenBank/DDBJ whole genome shotgun (WGS) entry which is preliminary data.</text>
</comment>
<organism evidence="1 2">
    <name type="scientific">Rubroshorea leprosula</name>
    <dbReference type="NCBI Taxonomy" id="152421"/>
    <lineage>
        <taxon>Eukaryota</taxon>
        <taxon>Viridiplantae</taxon>
        <taxon>Streptophyta</taxon>
        <taxon>Embryophyta</taxon>
        <taxon>Tracheophyta</taxon>
        <taxon>Spermatophyta</taxon>
        <taxon>Magnoliopsida</taxon>
        <taxon>eudicotyledons</taxon>
        <taxon>Gunneridae</taxon>
        <taxon>Pentapetalae</taxon>
        <taxon>rosids</taxon>
        <taxon>malvids</taxon>
        <taxon>Malvales</taxon>
        <taxon>Dipterocarpaceae</taxon>
        <taxon>Rubroshorea</taxon>
    </lineage>
</organism>
<dbReference type="AlphaFoldDB" id="A0AAV5JWL4"/>
<keyword evidence="2" id="KW-1185">Reference proteome</keyword>
<dbReference type="PANTHER" id="PTHR10055:SF1">
    <property type="entry name" value="TRYPTOPHAN--TRNA LIGASE, CYTOPLASMIC"/>
    <property type="match status" value="1"/>
</dbReference>
<evidence type="ECO:0000313" key="1">
    <source>
        <dbReference type="EMBL" id="GKV15281.1"/>
    </source>
</evidence>
<gene>
    <name evidence="1" type="ORF">SLEP1_g26079</name>
</gene>
<dbReference type="GO" id="GO:0004830">
    <property type="term" value="F:tryptophan-tRNA ligase activity"/>
    <property type="evidence" value="ECO:0007669"/>
    <property type="project" value="TreeGrafter"/>
</dbReference>
<protein>
    <submittedName>
        <fullName evidence="1">Uncharacterized protein</fullName>
    </submittedName>
</protein>
<dbReference type="Proteomes" id="UP001054252">
    <property type="component" value="Unassembled WGS sequence"/>
</dbReference>
<dbReference type="Gene3D" id="1.10.240.10">
    <property type="entry name" value="Tyrosyl-Transfer RNA Synthetase"/>
    <property type="match status" value="1"/>
</dbReference>
<dbReference type="GO" id="GO:0006436">
    <property type="term" value="P:tryptophanyl-tRNA aminoacylation"/>
    <property type="evidence" value="ECO:0007669"/>
    <property type="project" value="TreeGrafter"/>
</dbReference>
<dbReference type="GO" id="GO:0005737">
    <property type="term" value="C:cytoplasm"/>
    <property type="evidence" value="ECO:0007669"/>
    <property type="project" value="TreeGrafter"/>
</dbReference>